<reference evidence="1" key="1">
    <citation type="submission" date="2025-08" db="UniProtKB">
        <authorList>
            <consortium name="Ensembl"/>
        </authorList>
    </citation>
    <scope>IDENTIFICATION</scope>
</reference>
<evidence type="ECO:0000313" key="1">
    <source>
        <dbReference type="Ensembl" id="ENSPMGP00000012568.1"/>
    </source>
</evidence>
<dbReference type="Proteomes" id="UP000261520">
    <property type="component" value="Unplaced"/>
</dbReference>
<name>A0A3B4A687_9GOBI</name>
<proteinExistence type="predicted"/>
<organism evidence="1 2">
    <name type="scientific">Periophthalmus magnuspinnatus</name>
    <dbReference type="NCBI Taxonomy" id="409849"/>
    <lineage>
        <taxon>Eukaryota</taxon>
        <taxon>Metazoa</taxon>
        <taxon>Chordata</taxon>
        <taxon>Craniata</taxon>
        <taxon>Vertebrata</taxon>
        <taxon>Euteleostomi</taxon>
        <taxon>Actinopterygii</taxon>
        <taxon>Neopterygii</taxon>
        <taxon>Teleostei</taxon>
        <taxon>Neoteleostei</taxon>
        <taxon>Acanthomorphata</taxon>
        <taxon>Gobiaria</taxon>
        <taxon>Gobiiformes</taxon>
        <taxon>Gobioidei</taxon>
        <taxon>Gobiidae</taxon>
        <taxon>Oxudercinae</taxon>
        <taxon>Periophthalmus</taxon>
    </lineage>
</organism>
<protein>
    <submittedName>
        <fullName evidence="1">Uncharacterized protein</fullName>
    </submittedName>
</protein>
<evidence type="ECO:0000313" key="2">
    <source>
        <dbReference type="Proteomes" id="UP000261520"/>
    </source>
</evidence>
<accession>A0A3B4A687</accession>
<reference evidence="1" key="2">
    <citation type="submission" date="2025-09" db="UniProtKB">
        <authorList>
            <consortium name="Ensembl"/>
        </authorList>
    </citation>
    <scope>IDENTIFICATION</scope>
</reference>
<dbReference type="Ensembl" id="ENSPMGT00000013412.1">
    <property type="protein sequence ID" value="ENSPMGP00000012568.1"/>
    <property type="gene ID" value="ENSPMGG00000010371.1"/>
</dbReference>
<sequence length="85" mass="9269">MPGILPTLRTTMRSRLFPVRTLTALLMVMLSMLTPFTSTSLSPTVSPACAGETKHTLVTVKCRVRKSPPPTCRCLHCPSVTLKSL</sequence>
<dbReference type="AlphaFoldDB" id="A0A3B4A687"/>
<keyword evidence="2" id="KW-1185">Reference proteome</keyword>